<dbReference type="Proteomes" id="UP000004810">
    <property type="component" value="Unassembled WGS sequence"/>
</dbReference>
<protein>
    <submittedName>
        <fullName evidence="1">Uncharacterized protein</fullName>
    </submittedName>
</protein>
<evidence type="ECO:0000313" key="1">
    <source>
        <dbReference type="EMBL" id="EJW87410.1"/>
    </source>
</evidence>
<proteinExistence type="predicted"/>
<dbReference type="EMBL" id="ADBV01000397">
    <property type="protein sequence ID" value="EJW87410.1"/>
    <property type="molecule type" value="Genomic_DNA"/>
</dbReference>
<name>J9BJ19_WUCBA</name>
<evidence type="ECO:0000313" key="2">
    <source>
        <dbReference type="Proteomes" id="UP000004810"/>
    </source>
</evidence>
<gene>
    <name evidence="1" type="ORF">WUBG_01679</name>
</gene>
<sequence>MKSSVIFVLKMWRKLGIRQNISEDLTIVPHFCKYYFVIFPKEKNRLKSVRHIFSITDFSTEIGIPEDRSVKLSIGSKVLHDKKLMMQTNEKPNLKEMDQRKRETRKEFVVSFPTGDAFPAGCSCVSRIEKD</sequence>
<organism evidence="1 2">
    <name type="scientific">Wuchereria bancrofti</name>
    <dbReference type="NCBI Taxonomy" id="6293"/>
    <lineage>
        <taxon>Eukaryota</taxon>
        <taxon>Metazoa</taxon>
        <taxon>Ecdysozoa</taxon>
        <taxon>Nematoda</taxon>
        <taxon>Chromadorea</taxon>
        <taxon>Rhabditida</taxon>
        <taxon>Spirurina</taxon>
        <taxon>Spiruromorpha</taxon>
        <taxon>Filarioidea</taxon>
        <taxon>Onchocercidae</taxon>
        <taxon>Wuchereria</taxon>
    </lineage>
</organism>
<accession>J9BJ19</accession>
<dbReference type="AlphaFoldDB" id="J9BJ19"/>
<reference evidence="2" key="1">
    <citation type="submission" date="2012-08" db="EMBL/GenBank/DDBJ databases">
        <title>The Genome Sequence of Wuchereria bancrofti.</title>
        <authorList>
            <person name="Nutman T.B."/>
            <person name="Fink D.L."/>
            <person name="Russ C."/>
            <person name="Young S."/>
            <person name="Zeng Q."/>
            <person name="Koehrsen M."/>
            <person name="Alvarado L."/>
            <person name="Berlin A."/>
            <person name="Chapman S.B."/>
            <person name="Chen Z."/>
            <person name="Freedman E."/>
            <person name="Gellesch M."/>
            <person name="Goldberg J."/>
            <person name="Griggs A."/>
            <person name="Gujja S."/>
            <person name="Heilman E.R."/>
            <person name="Heiman D."/>
            <person name="Hepburn T."/>
            <person name="Howarth C."/>
            <person name="Jen D."/>
            <person name="Larson L."/>
            <person name="Lewis B."/>
            <person name="Mehta T."/>
            <person name="Park D."/>
            <person name="Pearson M."/>
            <person name="Roberts A."/>
            <person name="Saif S."/>
            <person name="Shea T."/>
            <person name="Shenoy N."/>
            <person name="Sisk P."/>
            <person name="Stolte C."/>
            <person name="Sykes S."/>
            <person name="Walk T."/>
            <person name="White J."/>
            <person name="Yandava C."/>
            <person name="Haas B."/>
            <person name="Henn M.R."/>
            <person name="Nusbaum C."/>
            <person name="Birren B."/>
        </authorList>
    </citation>
    <scope>NUCLEOTIDE SEQUENCE [LARGE SCALE GENOMIC DNA]</scope>
    <source>
        <strain evidence="2">NA</strain>
    </source>
</reference>
<comment type="caution">
    <text evidence="1">The sequence shown here is derived from an EMBL/GenBank/DDBJ whole genome shotgun (WGS) entry which is preliminary data.</text>
</comment>